<dbReference type="RefSeq" id="XP_064073631.1">
    <property type="nucleotide sequence ID" value="XM_064217561.1"/>
</dbReference>
<protein>
    <recommendedName>
        <fullName evidence="10">Odorant receptor</fullName>
    </recommendedName>
</protein>
<evidence type="ECO:0000256" key="4">
    <source>
        <dbReference type="ARBA" id="ARBA00022692"/>
    </source>
</evidence>
<keyword evidence="4 10" id="KW-0812">Transmembrane</keyword>
<evidence type="ECO:0000256" key="7">
    <source>
        <dbReference type="ARBA" id="ARBA00023136"/>
    </source>
</evidence>
<name>A0ABM4AQQ2_VANTA</name>
<evidence type="ECO:0000256" key="9">
    <source>
        <dbReference type="ARBA" id="ARBA00023224"/>
    </source>
</evidence>
<accession>A0ABM4AQQ2</accession>
<evidence type="ECO:0000256" key="1">
    <source>
        <dbReference type="ARBA" id="ARBA00004651"/>
    </source>
</evidence>
<keyword evidence="8 10" id="KW-0675">Receptor</keyword>
<evidence type="ECO:0000256" key="2">
    <source>
        <dbReference type="ARBA" id="ARBA00022475"/>
    </source>
</evidence>
<gene>
    <name evidence="12" type="primary">LOC113404323</name>
</gene>
<evidence type="ECO:0000256" key="3">
    <source>
        <dbReference type="ARBA" id="ARBA00022606"/>
    </source>
</evidence>
<feature type="transmembrane region" description="Helical" evidence="10">
    <location>
        <begin position="337"/>
        <end position="356"/>
    </location>
</feature>
<dbReference type="PANTHER" id="PTHR21137:SF35">
    <property type="entry name" value="ODORANT RECEPTOR 19A-RELATED"/>
    <property type="match status" value="1"/>
</dbReference>
<dbReference type="PANTHER" id="PTHR21137">
    <property type="entry name" value="ODORANT RECEPTOR"/>
    <property type="match status" value="1"/>
</dbReference>
<keyword evidence="7 10" id="KW-0472">Membrane</keyword>
<keyword evidence="6 10" id="KW-1133">Transmembrane helix</keyword>
<sequence>MKLSLGKFGLQHCDLPTMFANVAILLRLITININHRFSKCIPLIFYITTSIAGLTYIYGYIFSMIWKEIENFVDKFLQCDSRVTPNTRFAKNLRKMLKVVKRRATVIWALLVSDGVIYLLIPFLLPGRQLTVDVYIFYGLEPMLETPNYEIANFVMIVGIGFAIYTMVSVMAYIIVIVGYNEAQLHALSEELLNVWDDSQYFYNNIEHRITDDHESYTQNQIMNEYVRISLKNITKFHIANINPTRELDYDMRTILAFEYSIKAVSIISGLLGGLENTFLQLPYMIMQIFMDCLSGQRLIDACEQFEKSVYSCKWEKFNVSNQRTVRLMLMMSQKTLMLSAGGVVKLNFNFFMNILKSTYSVYTTLKSTVN</sequence>
<dbReference type="Proteomes" id="UP001652626">
    <property type="component" value="Chromosome 17"/>
</dbReference>
<feature type="transmembrane region" description="Helical" evidence="10">
    <location>
        <begin position="104"/>
        <end position="125"/>
    </location>
</feature>
<keyword evidence="5 10" id="KW-0552">Olfaction</keyword>
<feature type="transmembrane region" description="Helical" evidence="10">
    <location>
        <begin position="151"/>
        <end position="180"/>
    </location>
</feature>
<feature type="transmembrane region" description="Helical" evidence="10">
    <location>
        <begin position="43"/>
        <end position="66"/>
    </location>
</feature>
<dbReference type="InterPro" id="IPR004117">
    <property type="entry name" value="7tm6_olfct_rcpt"/>
</dbReference>
<evidence type="ECO:0000256" key="8">
    <source>
        <dbReference type="ARBA" id="ARBA00023170"/>
    </source>
</evidence>
<keyword evidence="11" id="KW-1185">Reference proteome</keyword>
<evidence type="ECO:0000256" key="10">
    <source>
        <dbReference type="RuleBase" id="RU351113"/>
    </source>
</evidence>
<evidence type="ECO:0000313" key="11">
    <source>
        <dbReference type="Proteomes" id="UP001652626"/>
    </source>
</evidence>
<evidence type="ECO:0000256" key="5">
    <source>
        <dbReference type="ARBA" id="ARBA00022725"/>
    </source>
</evidence>
<comment type="similarity">
    <text evidence="10">Belongs to the insect chemoreceptor superfamily. Heteromeric odorant receptor channel (TC 1.A.69) family.</text>
</comment>
<comment type="subcellular location">
    <subcellularLocation>
        <location evidence="1 10">Cell membrane</location>
        <topology evidence="1 10">Multi-pass membrane protein</topology>
    </subcellularLocation>
</comment>
<reference evidence="12" key="1">
    <citation type="submission" date="2025-08" db="UniProtKB">
        <authorList>
            <consortium name="RefSeq"/>
        </authorList>
    </citation>
    <scope>IDENTIFICATION</scope>
    <source>
        <tissue evidence="12">Whole body</tissue>
    </source>
</reference>
<keyword evidence="9 10" id="KW-0807">Transducer</keyword>
<dbReference type="GeneID" id="113404323"/>
<proteinExistence type="inferred from homology"/>
<evidence type="ECO:0000256" key="6">
    <source>
        <dbReference type="ARBA" id="ARBA00022989"/>
    </source>
</evidence>
<evidence type="ECO:0000313" key="12">
    <source>
        <dbReference type="RefSeq" id="XP_064073631.1"/>
    </source>
</evidence>
<dbReference type="Pfam" id="PF02949">
    <property type="entry name" value="7tm_6"/>
    <property type="match status" value="1"/>
</dbReference>
<keyword evidence="2" id="KW-1003">Cell membrane</keyword>
<organism evidence="11 12">
    <name type="scientific">Vanessa tameamea</name>
    <name type="common">Kamehameha butterfly</name>
    <dbReference type="NCBI Taxonomy" id="334116"/>
    <lineage>
        <taxon>Eukaryota</taxon>
        <taxon>Metazoa</taxon>
        <taxon>Ecdysozoa</taxon>
        <taxon>Arthropoda</taxon>
        <taxon>Hexapoda</taxon>
        <taxon>Insecta</taxon>
        <taxon>Pterygota</taxon>
        <taxon>Neoptera</taxon>
        <taxon>Endopterygota</taxon>
        <taxon>Lepidoptera</taxon>
        <taxon>Glossata</taxon>
        <taxon>Ditrysia</taxon>
        <taxon>Papilionoidea</taxon>
        <taxon>Nymphalidae</taxon>
        <taxon>Nymphalinae</taxon>
        <taxon>Vanessa</taxon>
    </lineage>
</organism>
<keyword evidence="3 10" id="KW-0716">Sensory transduction</keyword>
<comment type="caution">
    <text evidence="10">Lacks conserved residue(s) required for the propagation of feature annotation.</text>
</comment>